<reference evidence="1" key="1">
    <citation type="submission" date="2020-01" db="EMBL/GenBank/DDBJ databases">
        <title>Insect and environment-associated Actinomycetes.</title>
        <authorList>
            <person name="Currrie C."/>
            <person name="Chevrette M."/>
            <person name="Carlson C."/>
            <person name="Stubbendieck R."/>
            <person name="Wendt-Pienkowski E."/>
        </authorList>
    </citation>
    <scope>NUCLEOTIDE SEQUENCE</scope>
    <source>
        <strain evidence="1">SID7499</strain>
    </source>
</reference>
<dbReference type="InterPro" id="IPR051414">
    <property type="entry name" value="Adenylate-forming_Reductase"/>
</dbReference>
<feature type="non-terminal residue" evidence="1">
    <location>
        <position position="108"/>
    </location>
</feature>
<proteinExistence type="predicted"/>
<dbReference type="PANTHER" id="PTHR43439:SF1">
    <property type="entry name" value="PHENYLACETATE-COENZYME A LIGASE"/>
    <property type="match status" value="1"/>
</dbReference>
<gene>
    <name evidence="1" type="ORF">G3M58_57510</name>
</gene>
<protein>
    <submittedName>
        <fullName evidence="1">Phenylacetate--CoA ligase</fullName>
    </submittedName>
</protein>
<sequence>MTVMLDAAERLGRGELEALQLERLRSTLRHAYDNVPFYRNAFDGAGLRPDDCRTLADLARFPFTVKADLRDNYPFGMFAVPEHEVRRIHASSGTTGRPTVVGYTERDL</sequence>
<organism evidence="1">
    <name type="scientific">Streptomyces sp. SID7499</name>
    <dbReference type="NCBI Taxonomy" id="2706086"/>
    <lineage>
        <taxon>Bacteria</taxon>
        <taxon>Bacillati</taxon>
        <taxon>Actinomycetota</taxon>
        <taxon>Actinomycetes</taxon>
        <taxon>Kitasatosporales</taxon>
        <taxon>Streptomycetaceae</taxon>
        <taxon>Streptomyces</taxon>
    </lineage>
</organism>
<dbReference type="Gene3D" id="3.40.50.12780">
    <property type="entry name" value="N-terminal domain of ligase-like"/>
    <property type="match status" value="1"/>
</dbReference>
<dbReference type="InterPro" id="IPR042099">
    <property type="entry name" value="ANL_N_sf"/>
</dbReference>
<dbReference type="PANTHER" id="PTHR43439">
    <property type="entry name" value="PHENYLACETATE-COENZYME A LIGASE"/>
    <property type="match status" value="1"/>
</dbReference>
<evidence type="ECO:0000313" key="1">
    <source>
        <dbReference type="EMBL" id="NEE16055.1"/>
    </source>
</evidence>
<dbReference type="SUPFAM" id="SSF56801">
    <property type="entry name" value="Acetyl-CoA synthetase-like"/>
    <property type="match status" value="1"/>
</dbReference>
<keyword evidence="1" id="KW-0436">Ligase</keyword>
<dbReference type="EMBL" id="JAAGMN010005939">
    <property type="protein sequence ID" value="NEE16055.1"/>
    <property type="molecule type" value="Genomic_DNA"/>
</dbReference>
<comment type="caution">
    <text evidence="1">The sequence shown here is derived from an EMBL/GenBank/DDBJ whole genome shotgun (WGS) entry which is preliminary data.</text>
</comment>
<dbReference type="AlphaFoldDB" id="A0A6G3XE15"/>
<accession>A0A6G3XE15</accession>
<dbReference type="GO" id="GO:0016874">
    <property type="term" value="F:ligase activity"/>
    <property type="evidence" value="ECO:0007669"/>
    <property type="project" value="UniProtKB-KW"/>
</dbReference>
<name>A0A6G3XE15_9ACTN</name>